<evidence type="ECO:0000256" key="1">
    <source>
        <dbReference type="SAM" id="Phobius"/>
    </source>
</evidence>
<accession>A0A841HFG4</accession>
<feature type="transmembrane region" description="Helical" evidence="1">
    <location>
        <begin position="37"/>
        <end position="57"/>
    </location>
</feature>
<gene>
    <name evidence="2" type="ORF">HNQ60_000269</name>
</gene>
<dbReference type="Pfam" id="PF09842">
    <property type="entry name" value="DUF2069"/>
    <property type="match status" value="1"/>
</dbReference>
<protein>
    <submittedName>
        <fullName evidence="2">Putative membrane protein</fullName>
    </submittedName>
</protein>
<keyword evidence="1" id="KW-0472">Membrane</keyword>
<evidence type="ECO:0000313" key="3">
    <source>
        <dbReference type="Proteomes" id="UP000588068"/>
    </source>
</evidence>
<dbReference type="EMBL" id="JACHHZ010000001">
    <property type="protein sequence ID" value="MBB6091423.1"/>
    <property type="molecule type" value="Genomic_DNA"/>
</dbReference>
<keyword evidence="3" id="KW-1185">Reference proteome</keyword>
<dbReference type="Proteomes" id="UP000588068">
    <property type="component" value="Unassembled WGS sequence"/>
</dbReference>
<feature type="transmembrane region" description="Helical" evidence="1">
    <location>
        <begin position="12"/>
        <end position="31"/>
    </location>
</feature>
<proteinExistence type="predicted"/>
<evidence type="ECO:0000313" key="2">
    <source>
        <dbReference type="EMBL" id="MBB6091423.1"/>
    </source>
</evidence>
<keyword evidence="1" id="KW-1133">Transmembrane helix</keyword>
<name>A0A841HFG4_9GAMM</name>
<feature type="transmembrane region" description="Helical" evidence="1">
    <location>
        <begin position="64"/>
        <end position="84"/>
    </location>
</feature>
<sequence length="118" mass="12760">MTPSSTAESLRTATIGLLAALIALVLAWNLWGEIAVARAAVALLLTVPLWAPLPGVIQRNRRTYAWATLCVIPYFVMGLTEAIANPQRRAWAGACLALALLLFVTLIGYLRMTRAPSE</sequence>
<organism evidence="2 3">
    <name type="scientific">Povalibacter uvarum</name>
    <dbReference type="NCBI Taxonomy" id="732238"/>
    <lineage>
        <taxon>Bacteria</taxon>
        <taxon>Pseudomonadati</taxon>
        <taxon>Pseudomonadota</taxon>
        <taxon>Gammaproteobacteria</taxon>
        <taxon>Steroidobacterales</taxon>
        <taxon>Steroidobacteraceae</taxon>
        <taxon>Povalibacter</taxon>
    </lineage>
</organism>
<comment type="caution">
    <text evidence="2">The sequence shown here is derived from an EMBL/GenBank/DDBJ whole genome shotgun (WGS) entry which is preliminary data.</text>
</comment>
<reference evidence="2 3" key="1">
    <citation type="submission" date="2020-08" db="EMBL/GenBank/DDBJ databases">
        <title>Genomic Encyclopedia of Type Strains, Phase IV (KMG-IV): sequencing the most valuable type-strain genomes for metagenomic binning, comparative biology and taxonomic classification.</title>
        <authorList>
            <person name="Goeker M."/>
        </authorList>
    </citation>
    <scope>NUCLEOTIDE SEQUENCE [LARGE SCALE GENOMIC DNA]</scope>
    <source>
        <strain evidence="2 3">DSM 26723</strain>
    </source>
</reference>
<feature type="transmembrane region" description="Helical" evidence="1">
    <location>
        <begin position="90"/>
        <end position="110"/>
    </location>
</feature>
<keyword evidence="1" id="KW-0812">Transmembrane</keyword>
<dbReference type="InterPro" id="IPR018643">
    <property type="entry name" value="DUF2069_membrane"/>
</dbReference>
<dbReference type="AlphaFoldDB" id="A0A841HFG4"/>
<dbReference type="RefSeq" id="WP_184329224.1">
    <property type="nucleotide sequence ID" value="NZ_JACHHZ010000001.1"/>
</dbReference>